<evidence type="ECO:0000313" key="1">
    <source>
        <dbReference type="EMBL" id="QKM64949.1"/>
    </source>
</evidence>
<dbReference type="KEGG" id="ptrp:DCO17_06730"/>
<accession>A0A6M9PW47</accession>
<dbReference type="EMBL" id="CP028942">
    <property type="protein sequence ID" value="QKM64949.1"/>
    <property type="molecule type" value="Genomic_DNA"/>
</dbReference>
<sequence>MEVSSNPCFDCGQCCQHFRVSFYHGEIEGNGVGIVPAELTTKLTNHLACMKGTERGGEPCIALRHTKEEGWRCSIYENRPSPCREFNILNEDGAPNPDCERLQQVAKQKRLASS</sequence>
<proteinExistence type="predicted"/>
<name>A0A6M9PW47_9BURK</name>
<gene>
    <name evidence="1" type="ORF">DCO17_06730</name>
</gene>
<dbReference type="Proteomes" id="UP000503312">
    <property type="component" value="Chromosome"/>
</dbReference>
<dbReference type="RefSeq" id="WP_173955991.1">
    <property type="nucleotide sequence ID" value="NZ_CP028942.1"/>
</dbReference>
<dbReference type="Pfam" id="PF03692">
    <property type="entry name" value="CxxCxxCC"/>
    <property type="match status" value="1"/>
</dbReference>
<organism evidence="1 2">
    <name type="scientific">Polynucleobacter tropicus</name>
    <dbReference type="NCBI Taxonomy" id="1743174"/>
    <lineage>
        <taxon>Bacteria</taxon>
        <taxon>Pseudomonadati</taxon>
        <taxon>Pseudomonadota</taxon>
        <taxon>Betaproteobacteria</taxon>
        <taxon>Burkholderiales</taxon>
        <taxon>Burkholderiaceae</taxon>
        <taxon>Polynucleobacter</taxon>
    </lineage>
</organism>
<dbReference type="InterPro" id="IPR005358">
    <property type="entry name" value="Puta_zinc/iron-chelating_dom"/>
</dbReference>
<keyword evidence="2" id="KW-1185">Reference proteome</keyword>
<dbReference type="AlphaFoldDB" id="A0A6M9PW47"/>
<reference evidence="1 2" key="1">
    <citation type="submission" date="2018-04" db="EMBL/GenBank/DDBJ databases">
        <title>Polynucleobacter sp. UH21B genome.</title>
        <authorList>
            <person name="Hahn M.W."/>
        </authorList>
    </citation>
    <scope>NUCLEOTIDE SEQUENCE [LARGE SCALE GENOMIC DNA]</scope>
    <source>
        <strain evidence="1 2">MWH-UH21B</strain>
    </source>
</reference>
<evidence type="ECO:0000313" key="2">
    <source>
        <dbReference type="Proteomes" id="UP000503312"/>
    </source>
</evidence>
<protein>
    <submittedName>
        <fullName evidence="1">YkgJ family cysteine cluster protein</fullName>
    </submittedName>
</protein>